<dbReference type="AlphaFoldDB" id="A0A9N8UXZ2"/>
<evidence type="ECO:0000313" key="1">
    <source>
        <dbReference type="EMBL" id="CAG8435921.1"/>
    </source>
</evidence>
<protein>
    <submittedName>
        <fullName evidence="1">685_t:CDS:1</fullName>
    </submittedName>
</protein>
<sequence>MSFNEYICNINKNNSIWMLNNDHHIIEVLNAGTTKTMTLYEEMKENQQNHKSCDQACLTSVIRGETIFTTIEDNQRKINLRIVYKRDDTELSHTECAKSPTLGKAIRDKSKCLRTLKYILDEYLRKDLSENDVKTQKYWIFNFLLRLHGQIIGVELLDNELYFGLEGSSFSLSA</sequence>
<comment type="caution">
    <text evidence="1">The sequence shown here is derived from an EMBL/GenBank/DDBJ whole genome shotgun (WGS) entry which is preliminary data.</text>
</comment>
<organism evidence="1 2">
    <name type="scientific">Funneliformis caledonium</name>
    <dbReference type="NCBI Taxonomy" id="1117310"/>
    <lineage>
        <taxon>Eukaryota</taxon>
        <taxon>Fungi</taxon>
        <taxon>Fungi incertae sedis</taxon>
        <taxon>Mucoromycota</taxon>
        <taxon>Glomeromycotina</taxon>
        <taxon>Glomeromycetes</taxon>
        <taxon>Glomerales</taxon>
        <taxon>Glomeraceae</taxon>
        <taxon>Funneliformis</taxon>
    </lineage>
</organism>
<evidence type="ECO:0000313" key="2">
    <source>
        <dbReference type="Proteomes" id="UP000789570"/>
    </source>
</evidence>
<dbReference type="OrthoDB" id="2319991at2759"/>
<gene>
    <name evidence="1" type="ORF">FCALED_LOCUS55</name>
</gene>
<dbReference type="EMBL" id="CAJVPQ010000003">
    <property type="protein sequence ID" value="CAG8435921.1"/>
    <property type="molecule type" value="Genomic_DNA"/>
</dbReference>
<reference evidence="1" key="1">
    <citation type="submission" date="2021-06" db="EMBL/GenBank/DDBJ databases">
        <authorList>
            <person name="Kallberg Y."/>
            <person name="Tangrot J."/>
            <person name="Rosling A."/>
        </authorList>
    </citation>
    <scope>NUCLEOTIDE SEQUENCE</scope>
    <source>
        <strain evidence="1">UK204</strain>
    </source>
</reference>
<name>A0A9N8UXZ2_9GLOM</name>
<keyword evidence="2" id="KW-1185">Reference proteome</keyword>
<proteinExistence type="predicted"/>
<accession>A0A9N8UXZ2</accession>
<dbReference type="Proteomes" id="UP000789570">
    <property type="component" value="Unassembled WGS sequence"/>
</dbReference>